<proteinExistence type="predicted"/>
<evidence type="ECO:0000259" key="6">
    <source>
        <dbReference type="PROSITE" id="PS50901"/>
    </source>
</evidence>
<feature type="binding site" evidence="4">
    <location>
        <begin position="1020"/>
        <end position="1027"/>
    </location>
    <ligand>
        <name>ATP</name>
        <dbReference type="ChEBI" id="CHEBI:30616"/>
    </ligand>
</feature>
<dbReference type="GO" id="GO:0003677">
    <property type="term" value="F:DNA binding"/>
    <property type="evidence" value="ECO:0007669"/>
    <property type="project" value="InterPro"/>
</dbReference>
<evidence type="ECO:0000256" key="3">
    <source>
        <dbReference type="ARBA" id="ARBA00022840"/>
    </source>
</evidence>
<dbReference type="PANTHER" id="PTHR22683:SF1">
    <property type="entry name" value="TYPE VII SECRETION SYSTEM PROTEIN ESSC"/>
    <property type="match status" value="1"/>
</dbReference>
<dbReference type="InterPro" id="IPR002543">
    <property type="entry name" value="FtsK_dom"/>
</dbReference>
<keyword evidence="5" id="KW-0472">Membrane</keyword>
<dbReference type="CDD" id="cd01127">
    <property type="entry name" value="TrwB_TraG_TraD_VirD4"/>
    <property type="match status" value="1"/>
</dbReference>
<evidence type="ECO:0000313" key="7">
    <source>
        <dbReference type="EMBL" id="SDY38728.1"/>
    </source>
</evidence>
<evidence type="ECO:0000256" key="1">
    <source>
        <dbReference type="ARBA" id="ARBA00022737"/>
    </source>
</evidence>
<dbReference type="STRING" id="1122142.SAMN02910414_01439"/>
<dbReference type="SUPFAM" id="SSF52540">
    <property type="entry name" value="P-loop containing nucleoside triphosphate hydrolases"/>
    <property type="match status" value="4"/>
</dbReference>
<dbReference type="Pfam" id="PF01580">
    <property type="entry name" value="FtsK_SpoIIIE"/>
    <property type="match status" value="2"/>
</dbReference>
<dbReference type="EMBL" id="FNPG01000016">
    <property type="protein sequence ID" value="SDY38728.1"/>
    <property type="molecule type" value="Genomic_DNA"/>
</dbReference>
<sequence length="1527" mass="175074">MKYIYVDKNNRYEEYPVNDDEKIEEGQLFFTEEYKAYTREEKVFISGNLNSDIYIPECGYKILLDEGKLFVEHCDSEQCNSEQCNSEQCDSEQCDSEQCDSEHCDSEQKIYLDQVRIKPGEYKLENGSIILLPESKIKLVIGKDYIKVFGQNYKSALLETDINSNRTAQFPIYKRSPRIVKRIKEETIRVTTPLPNNYKNRNSLLQIILPPLGMLAVTIAMGIMINRGIYMIVSGMATVMTSIFSVVRFFQDKKDNKETEKTRQKIFAEYLLKKRKEIYAQWQKEKDAYEYNYPTLDKIEEMVNDYSNRIYERTSIDDDFLTISIGHYYGDTTFKIENNIDELALNSDEFVEDGKKLKFKFSKMDKPQIINIRNAHLGLVGEKSIIHEQLKNYVTQLAFEQSYHDVEFIAIYDERYDKDFSWMRWFKHFTIHSINSTGLIKGERQRDQVMTSMQQILKERKQKLEESKKESKFLPHYIFIIDEPSLIMDHSIMEYLGGDLGKELGFTLIYTSNQQANLPENIGTVVLLENSNDATLLIEEKEYKNREIQLYETTDINYEMLARNLGVLVHEQGITNNIPESITFLDMYGVKTPEELGIANRWEKNNSSKTLSVPLGVRGEDDIVELNLHEKAHGPHGLVAGTTGSGKSEIVQSYILSLAINFHPYEVGFLLIDYKGGGMANLFKNLPHLMGTITNLDGSESMRALYSIKSELKRRESIFREHEVNHINAYNDLFKQGKAKEPIPHLFIISDEFAELKKEQPEFMKELVSTARVGRSLGVHLILATQKPSGVVDEQIWSNSKFKLCLKVQNESDSNEVLHTADAANITQTGRAILQVGNNEIYEMFQSAWSGAKYMPMVDKEVSVDNRVYIINEFGQGQLLNQDLRGSIEEQRANKTQLEVIVECIHDTYEAQLNYMREKIDMAAIDDLTKETLKSNLIVRRPWLPSLTDKIVNPLICEFEAEAAGISKEEEEATKDLSELTERDVANLEISYGVVDIPEKQTQEEYKLDLAKEGNVVNVTSSGYGKSVMLTNVALQLAIQNSVENLNMYILDFGNNSLIALKRLPHVAEHIMIDETEKFNKFRELMLEEMKIRKKALAKAVVQNFVVYNENAREKGQKQLKAIVILIDNYDVIKEMGFEMEDYFTKLTRDGVGLGIYTIIAANRENAIRYATLNNFKNKIAGFNFDINEAKAFIGRSKYVLPEIKGRAMVKIGEKVEVMQMYTPVDFTDDVDYGKKLRIKIDEIRKANPNIEAPHIPILPEDLMYDEFISEYINPILKQKEEMPKVTKTEATSIPEESEGTRSLNMNNRLFIGLREEDVQPIEITHKDNPFMVMGDGACGKTNALKVLIKQLIGKVNTENLYIFDSRKKDLYQFFKESKYIKNTEEFENFADRIKRITNDRSKIIQEKVDKGDSFEEAIDEFDPIYVIIDDLDDFAEFAGSDLDIVAGRMEKSISVGVKYIVSVNSTKLKTTDIFSRAVKGSGAGVLVGSQGYLTIFPVKVSEKIDISDGFVMCNSIQGKARIPQAD</sequence>
<evidence type="ECO:0000313" key="8">
    <source>
        <dbReference type="Proteomes" id="UP000183918"/>
    </source>
</evidence>
<name>A0A1H3JH36_9FIRM</name>
<dbReference type="InterPro" id="IPR050206">
    <property type="entry name" value="FtsK/SpoIIIE/SftA"/>
</dbReference>
<dbReference type="eggNOG" id="COG1674">
    <property type="taxonomic scope" value="Bacteria"/>
</dbReference>
<accession>A0A1H3JH36</accession>
<dbReference type="PANTHER" id="PTHR22683">
    <property type="entry name" value="SPORULATION PROTEIN RELATED"/>
    <property type="match status" value="1"/>
</dbReference>
<feature type="transmembrane region" description="Helical" evidence="5">
    <location>
        <begin position="204"/>
        <end position="223"/>
    </location>
</feature>
<dbReference type="GO" id="GO:0005524">
    <property type="term" value="F:ATP binding"/>
    <property type="evidence" value="ECO:0007669"/>
    <property type="project" value="UniProtKB-UniRule"/>
</dbReference>
<dbReference type="Gene3D" id="3.40.50.300">
    <property type="entry name" value="P-loop containing nucleotide triphosphate hydrolases"/>
    <property type="match status" value="3"/>
</dbReference>
<feature type="domain" description="FtsK" evidence="6">
    <location>
        <begin position="621"/>
        <end position="815"/>
    </location>
</feature>
<keyword evidence="5" id="KW-0812">Transmembrane</keyword>
<dbReference type="InterPro" id="IPR027417">
    <property type="entry name" value="P-loop_NTPase"/>
</dbReference>
<dbReference type="PROSITE" id="PS50901">
    <property type="entry name" value="FTSK"/>
    <property type="match status" value="2"/>
</dbReference>
<dbReference type="OrthoDB" id="9807790at2"/>
<dbReference type="Proteomes" id="UP000183918">
    <property type="component" value="Unassembled WGS sequence"/>
</dbReference>
<feature type="domain" description="FtsK" evidence="6">
    <location>
        <begin position="1003"/>
        <end position="1191"/>
    </location>
</feature>
<keyword evidence="5" id="KW-1133">Transmembrane helix</keyword>
<protein>
    <submittedName>
        <fullName evidence="7">DNA segregation ATPase FtsK/SpoIIIE, S-DNA-T family</fullName>
    </submittedName>
</protein>
<keyword evidence="1" id="KW-0677">Repeat</keyword>
<reference evidence="7 8" key="1">
    <citation type="submission" date="2016-10" db="EMBL/GenBank/DDBJ databases">
        <authorList>
            <person name="de Groot N.N."/>
        </authorList>
    </citation>
    <scope>NUCLEOTIDE SEQUENCE [LARGE SCALE GENOMIC DNA]</scope>
    <source>
        <strain evidence="7 8">DSM 14045</strain>
    </source>
</reference>
<evidence type="ECO:0000256" key="4">
    <source>
        <dbReference type="PROSITE-ProRule" id="PRU00289"/>
    </source>
</evidence>
<dbReference type="NCBIfam" id="TIGR03928">
    <property type="entry name" value="T7_EssCb_Firm"/>
    <property type="match status" value="1"/>
</dbReference>
<evidence type="ECO:0000256" key="5">
    <source>
        <dbReference type="SAM" id="Phobius"/>
    </source>
</evidence>
<dbReference type="GO" id="GO:0016020">
    <property type="term" value="C:membrane"/>
    <property type="evidence" value="ECO:0007669"/>
    <property type="project" value="UniProtKB-SubCell"/>
</dbReference>
<organism evidence="7 8">
    <name type="scientific">Lachnobacterium bovis DSM 14045</name>
    <dbReference type="NCBI Taxonomy" id="1122142"/>
    <lineage>
        <taxon>Bacteria</taxon>
        <taxon>Bacillati</taxon>
        <taxon>Bacillota</taxon>
        <taxon>Clostridia</taxon>
        <taxon>Lachnospirales</taxon>
        <taxon>Lachnospiraceae</taxon>
        <taxon>Lachnobacterium</taxon>
    </lineage>
</organism>
<gene>
    <name evidence="7" type="ORF">SAMN02910414_01439</name>
</gene>
<keyword evidence="8" id="KW-1185">Reference proteome</keyword>
<dbReference type="InterPro" id="IPR023839">
    <property type="entry name" value="Firmicutes_EssC_C"/>
</dbReference>
<feature type="binding site" evidence="4">
    <location>
        <begin position="641"/>
        <end position="648"/>
    </location>
    <ligand>
        <name>ATP</name>
        <dbReference type="ChEBI" id="CHEBI:30616"/>
    </ligand>
</feature>
<evidence type="ECO:0000256" key="2">
    <source>
        <dbReference type="ARBA" id="ARBA00022741"/>
    </source>
</evidence>
<keyword evidence="2 4" id="KW-0547">Nucleotide-binding</keyword>
<keyword evidence="3 4" id="KW-0067">ATP-binding</keyword>